<evidence type="ECO:0000313" key="2">
    <source>
        <dbReference type="EMBL" id="SEP54305.1"/>
    </source>
</evidence>
<proteinExistence type="predicted"/>
<accession>A0A1H8YQ07</accession>
<gene>
    <name evidence="2" type="ORF">SAMN04489732_14229</name>
</gene>
<sequence length="387" mass="43058">MTAHPWVLKSKPVVDEVEIRKWLTKHLRGAVTEREWAFLQKKRVVGQLQEAADDELQEELDSCASLIKDMRATYPDVEPAGSTSPEQTLAPVSVSSRSADVGARSAAYSLALSENVAAEADHDRQVAAFRKKFLPGGLIQLDQVEGWIAERTGRGEDAQQAQVRIPPGWEPGQPLPGEVIEVFVDRLAYVAPGYDRVRKVVVAPGTTLGWLHRLTIGLAVSHGWEPAQAATWVLTGVTPLIGLIRVTEGAQNIREQNWTAWSERITLDVHPAAAPDEVADAYREARARLDHRRTDGNYRARSQSVRQLVLARFVARPRAQGIAWDTLRKKWNSWIPQQNEYADLKRFESENAFRRAGLLACKRVLYRGLFAGRGATAAAIAADQSRR</sequence>
<reference evidence="2 3" key="1">
    <citation type="submission" date="2016-10" db="EMBL/GenBank/DDBJ databases">
        <authorList>
            <person name="de Groot N.N."/>
        </authorList>
    </citation>
    <scope>NUCLEOTIDE SEQUENCE [LARGE SCALE GENOMIC DNA]</scope>
    <source>
        <strain evidence="2 3">DSM 44993</strain>
    </source>
</reference>
<dbReference type="Proteomes" id="UP000198582">
    <property type="component" value="Unassembled WGS sequence"/>
</dbReference>
<organism evidence="2 3">
    <name type="scientific">Amycolatopsis saalfeldensis</name>
    <dbReference type="NCBI Taxonomy" id="394193"/>
    <lineage>
        <taxon>Bacteria</taxon>
        <taxon>Bacillati</taxon>
        <taxon>Actinomycetota</taxon>
        <taxon>Actinomycetes</taxon>
        <taxon>Pseudonocardiales</taxon>
        <taxon>Pseudonocardiaceae</taxon>
        <taxon>Amycolatopsis</taxon>
    </lineage>
</organism>
<evidence type="ECO:0000313" key="3">
    <source>
        <dbReference type="Proteomes" id="UP000198582"/>
    </source>
</evidence>
<evidence type="ECO:0000256" key="1">
    <source>
        <dbReference type="SAM" id="MobiDB-lite"/>
    </source>
</evidence>
<name>A0A1H8YQ07_9PSEU</name>
<feature type="region of interest" description="Disordered" evidence="1">
    <location>
        <begin position="75"/>
        <end position="94"/>
    </location>
</feature>
<keyword evidence="3" id="KW-1185">Reference proteome</keyword>
<dbReference type="EMBL" id="FOEF01000042">
    <property type="protein sequence ID" value="SEP54305.1"/>
    <property type="molecule type" value="Genomic_DNA"/>
</dbReference>
<dbReference type="AlphaFoldDB" id="A0A1H8YQ07"/>
<protein>
    <submittedName>
        <fullName evidence="2">Uncharacterized protein</fullName>
    </submittedName>
</protein>